<comment type="caution">
    <text evidence="4">The sequence shown here is derived from an EMBL/GenBank/DDBJ whole genome shotgun (WGS) entry which is preliminary data.</text>
</comment>
<dbReference type="InterPro" id="IPR050863">
    <property type="entry name" value="CenT-Element_Derived"/>
</dbReference>
<feature type="domain" description="DDE-1" evidence="3">
    <location>
        <begin position="624"/>
        <end position="745"/>
    </location>
</feature>
<dbReference type="InterPro" id="IPR004875">
    <property type="entry name" value="DDE_SF_endonuclease_dom"/>
</dbReference>
<dbReference type="Pfam" id="PF03184">
    <property type="entry name" value="DDE_1"/>
    <property type="match status" value="2"/>
</dbReference>
<dbReference type="PANTHER" id="PTHR19303:SF73">
    <property type="entry name" value="PROTEIN PDC2"/>
    <property type="match status" value="1"/>
</dbReference>
<dbReference type="PANTHER" id="PTHR19303">
    <property type="entry name" value="TRANSPOSON"/>
    <property type="match status" value="1"/>
</dbReference>
<evidence type="ECO:0000313" key="5">
    <source>
        <dbReference type="Proteomes" id="UP001212997"/>
    </source>
</evidence>
<dbReference type="GO" id="GO:0005634">
    <property type="term" value="C:nucleus"/>
    <property type="evidence" value="ECO:0007669"/>
    <property type="project" value="TreeGrafter"/>
</dbReference>
<feature type="compositionally biased region" description="Basic and acidic residues" evidence="2">
    <location>
        <begin position="49"/>
        <end position="58"/>
    </location>
</feature>
<feature type="compositionally biased region" description="Polar residues" evidence="2">
    <location>
        <begin position="7"/>
        <end position="40"/>
    </location>
</feature>
<sequence length="1077" mass="122626">MPRANKPNASGSQARATPYNRSHNRNSGSGTTDGRPSNGTPRGKSKPLSKKEKTKRIWDFVAENPKLTQLELVDRLAHLKTPIQTTQSTISRIRAKQKEEWEEEERDDEGDGEVEEGEGGSEEQRDESQSRSDTSPDEDSITAERDRIARLISPYALCDQWTFDTTILAPFATPEILVPMADRKAREAAQKLDDLYPWNKERQRQDPGWKSHCRLRVGFACSADGKETMPPIFVGHDTAETFYDWKPPWGIGLYAYNENLSVTAILDDSGIRLLRRIDSMMRWENRSIIILIDASSARALSYKPTNIRIEQIQSCFAPHVLPLRNGAIRCFKLHYRRLFYSRAIDLGEAGDPDIYQFHHVEAIQMAQSAWKEVSVDTLEMCWKHERIHRSRQVEKAEEDLKVVVSDLMSKQFIRKEVPSVKDLVDLPEESMEVIGEECRVDQVVHLNINDVADTLESRSDFCCDYIQGIERLCITILDHYSCSRMLTKLRMLRARIWNVCCFRLNSDTPSAYHDQNQSSLQSSMEQRRIAAILSAYPLCDQWTLDITTLSPFATPNWLRPTKGANRTVMEHVPSGDVAEKWKEDYQMEIGLACNAEGNERMPLLSAFLLVLGGCSEESLKSAIEDASITRAILDEFLEHMDLKMYWQNRYIVLLVDRSLASKLSYKPHRIRLLVVEPHLASQVLPLRNGPIRCLNTLYRQSYYCRAVVLSKAGSSDLYEFSLVEVLKMVQSAWEELSANTILTSWKILHNNEIEKAFQDCSQLQRAEDDLEKNVLDLMAWNRIHGDTPTIENLVNPVEEGTEGEESANDAHIAIDASSKALTHGRPMQGNSDANKGWMKCKGIEGFAACVLPHEISLDVVRILREVRARFYKKAKRDSTWCSMEERWREKLGEELDELEKEQEALEEASSELGEANLSVKKRKRKIELNNKIEKLRDEIKYFGGSCRDNNSHMDPATTPMQTLPSNQTQMNEPNGHHVGYPMEIGNIVQATSGQPSSNIHPQGTSSKQSMNTFTHGHSEGTAFEGTSFTSFTQPFQQPYSLPQVLPQPLPPHVQTYPPYYDPQSQAPFLNDSYMRGT</sequence>
<feature type="coiled-coil region" evidence="1">
    <location>
        <begin position="881"/>
        <end position="938"/>
    </location>
</feature>
<dbReference type="Proteomes" id="UP001212997">
    <property type="component" value="Unassembled WGS sequence"/>
</dbReference>
<evidence type="ECO:0000259" key="3">
    <source>
        <dbReference type="Pfam" id="PF03184"/>
    </source>
</evidence>
<evidence type="ECO:0000256" key="2">
    <source>
        <dbReference type="SAM" id="MobiDB-lite"/>
    </source>
</evidence>
<reference evidence="4" key="1">
    <citation type="submission" date="2022-07" db="EMBL/GenBank/DDBJ databases">
        <title>Genome Sequence of Physisporinus lineatus.</title>
        <authorList>
            <person name="Buettner E."/>
        </authorList>
    </citation>
    <scope>NUCLEOTIDE SEQUENCE</scope>
    <source>
        <strain evidence="4">VT162</strain>
    </source>
</reference>
<name>A0AAD5UW88_9APHY</name>
<feature type="region of interest" description="Disordered" evidence="2">
    <location>
        <begin position="1"/>
        <end position="64"/>
    </location>
</feature>
<keyword evidence="1" id="KW-0175">Coiled coil</keyword>
<feature type="domain" description="DDE-1" evidence="3">
    <location>
        <begin position="219"/>
        <end position="382"/>
    </location>
</feature>
<dbReference type="GO" id="GO:0003677">
    <property type="term" value="F:DNA binding"/>
    <property type="evidence" value="ECO:0007669"/>
    <property type="project" value="TreeGrafter"/>
</dbReference>
<keyword evidence="5" id="KW-1185">Reference proteome</keyword>
<organism evidence="4 5">
    <name type="scientific">Meripilus lineatus</name>
    <dbReference type="NCBI Taxonomy" id="2056292"/>
    <lineage>
        <taxon>Eukaryota</taxon>
        <taxon>Fungi</taxon>
        <taxon>Dikarya</taxon>
        <taxon>Basidiomycota</taxon>
        <taxon>Agaricomycotina</taxon>
        <taxon>Agaricomycetes</taxon>
        <taxon>Polyporales</taxon>
        <taxon>Meripilaceae</taxon>
        <taxon>Meripilus</taxon>
    </lineage>
</organism>
<dbReference type="AlphaFoldDB" id="A0AAD5UW88"/>
<accession>A0AAD5UW88</accession>
<protein>
    <recommendedName>
        <fullName evidence="3">DDE-1 domain-containing protein</fullName>
    </recommendedName>
</protein>
<proteinExistence type="predicted"/>
<feature type="region of interest" description="Disordered" evidence="2">
    <location>
        <begin position="991"/>
        <end position="1012"/>
    </location>
</feature>
<evidence type="ECO:0000313" key="4">
    <source>
        <dbReference type="EMBL" id="KAJ3478340.1"/>
    </source>
</evidence>
<feature type="region of interest" description="Disordered" evidence="2">
    <location>
        <begin position="86"/>
        <end position="143"/>
    </location>
</feature>
<feature type="compositionally biased region" description="Acidic residues" evidence="2">
    <location>
        <begin position="100"/>
        <end position="121"/>
    </location>
</feature>
<gene>
    <name evidence="4" type="ORF">NLI96_g9827</name>
</gene>
<evidence type="ECO:0000256" key="1">
    <source>
        <dbReference type="SAM" id="Coils"/>
    </source>
</evidence>
<dbReference type="EMBL" id="JANAWD010000519">
    <property type="protein sequence ID" value="KAJ3478340.1"/>
    <property type="molecule type" value="Genomic_DNA"/>
</dbReference>